<accession>A0ABT4LZH9</accession>
<dbReference type="Proteomes" id="UP001068379">
    <property type="component" value="Unassembled WGS sequence"/>
</dbReference>
<keyword evidence="4" id="KW-1185">Reference proteome</keyword>
<feature type="domain" description="FAD-binding" evidence="2">
    <location>
        <begin position="12"/>
        <end position="351"/>
    </location>
</feature>
<dbReference type="InterPro" id="IPR002938">
    <property type="entry name" value="FAD-bd"/>
</dbReference>
<evidence type="ECO:0000313" key="3">
    <source>
        <dbReference type="EMBL" id="MCZ4328462.1"/>
    </source>
</evidence>
<name>A0ABT4LZH9_9BURK</name>
<dbReference type="PRINTS" id="PR00420">
    <property type="entry name" value="RNGMNOXGNASE"/>
</dbReference>
<protein>
    <submittedName>
        <fullName evidence="3">FAD-dependent oxidoreductase</fullName>
    </submittedName>
</protein>
<evidence type="ECO:0000259" key="2">
    <source>
        <dbReference type="Pfam" id="PF01494"/>
    </source>
</evidence>
<dbReference type="EMBL" id="JAPWHE010000001">
    <property type="protein sequence ID" value="MCZ4328462.1"/>
    <property type="molecule type" value="Genomic_DNA"/>
</dbReference>
<proteinExistence type="predicted"/>
<keyword evidence="1" id="KW-0560">Oxidoreductase</keyword>
<organism evidence="3 4">
    <name type="scientific">Castellaniella denitrificans</name>
    <dbReference type="NCBI Taxonomy" id="56119"/>
    <lineage>
        <taxon>Bacteria</taxon>
        <taxon>Pseudomonadati</taxon>
        <taxon>Pseudomonadota</taxon>
        <taxon>Betaproteobacteria</taxon>
        <taxon>Burkholderiales</taxon>
        <taxon>Alcaligenaceae</taxon>
        <taxon>Castellaniella</taxon>
    </lineage>
</organism>
<dbReference type="NCBIfam" id="NF004833">
    <property type="entry name" value="PRK06185.1-1"/>
    <property type="match status" value="1"/>
</dbReference>
<dbReference type="Pfam" id="PF01494">
    <property type="entry name" value="FAD_binding_3"/>
    <property type="match status" value="1"/>
</dbReference>
<dbReference type="InterPro" id="IPR036188">
    <property type="entry name" value="FAD/NAD-bd_sf"/>
</dbReference>
<dbReference type="PANTHER" id="PTHR43476">
    <property type="entry name" value="3-(3-HYDROXY-PHENYL)PROPIONATE/3-HYDROXYCINNAMIC ACID HYDROXYLASE"/>
    <property type="match status" value="1"/>
</dbReference>
<evidence type="ECO:0000313" key="4">
    <source>
        <dbReference type="Proteomes" id="UP001068379"/>
    </source>
</evidence>
<dbReference type="Gene3D" id="3.50.50.60">
    <property type="entry name" value="FAD/NAD(P)-binding domain"/>
    <property type="match status" value="2"/>
</dbReference>
<evidence type="ECO:0000256" key="1">
    <source>
        <dbReference type="ARBA" id="ARBA00023002"/>
    </source>
</evidence>
<gene>
    <name evidence="3" type="ORF">O4H32_00650</name>
</gene>
<dbReference type="InterPro" id="IPR050631">
    <property type="entry name" value="PheA/TfdB_FAD_monoxygenase"/>
</dbReference>
<dbReference type="SUPFAM" id="SSF51905">
    <property type="entry name" value="FAD/NAD(P)-binding domain"/>
    <property type="match status" value="1"/>
</dbReference>
<comment type="caution">
    <text evidence="3">The sequence shown here is derived from an EMBL/GenBank/DDBJ whole genome shotgun (WGS) entry which is preliminary data.</text>
</comment>
<reference evidence="3" key="1">
    <citation type="submission" date="2022-12" db="EMBL/GenBank/DDBJ databases">
        <title>Bacterial isolates from different developmental stages of Nematostella vectensis.</title>
        <authorList>
            <person name="Fraune S."/>
        </authorList>
    </citation>
    <scope>NUCLEOTIDE SEQUENCE</scope>
    <source>
        <strain evidence="3">G21619-S1</strain>
    </source>
</reference>
<dbReference type="RefSeq" id="WP_269355753.1">
    <property type="nucleotide sequence ID" value="NZ_JAPWHE010000001.1"/>
</dbReference>
<dbReference type="NCBIfam" id="NF004834">
    <property type="entry name" value="PRK06185.1-3"/>
    <property type="match status" value="1"/>
</dbReference>
<dbReference type="PANTHER" id="PTHR43476:SF5">
    <property type="entry name" value="FAD-DEPENDENT MONOOXYGENASE"/>
    <property type="match status" value="1"/>
</dbReference>
<sequence length="425" mass="46963">MSLSPNPPDCTRCCVVGGGPAGMMLALLLARAGIPVTVLEKHGDFLRDFRGDTVHPSTLQILQELDLLEKFEQLPQRHERLLRGLIGGVEQPVVDFSGLRPFDYLALVPQWDFLNLLADAGRRYQTFDLRMRHKATGLIKEGGRVVGVRVESPEGNHDLRADLVVACDGRHSLMREAAGLHSKNYGAPMDVLWFRVPREAHDPQGTFGIADDGHLMILLNRNDYWQTAFVVPKGSDAALRAQPIDRLRDAVVRLAPFLSDRKDSIESWDAVSTLAVQVDRLACWHKPGLLLIGDAAHAMSPIGGVGINLAIQDAVAAANALAAPLREGRRIDESLLASLQRRRELPVRVVQRVQLAIQNRIISRALEADGGQPRIPWLLRLLLKFRVVRNRPARLFGYGLRQEHVRTPCMGQTGDGVAPGAHDHS</sequence>